<dbReference type="Proteomes" id="UP000503447">
    <property type="component" value="Chromosome"/>
</dbReference>
<feature type="transmembrane region" description="Helical" evidence="1">
    <location>
        <begin position="65"/>
        <end position="86"/>
    </location>
</feature>
<feature type="transmembrane region" description="Helical" evidence="1">
    <location>
        <begin position="460"/>
        <end position="481"/>
    </location>
</feature>
<feature type="transmembrane region" description="Helical" evidence="1">
    <location>
        <begin position="29"/>
        <end position="58"/>
    </location>
</feature>
<feature type="transmembrane region" description="Helical" evidence="1">
    <location>
        <begin position="112"/>
        <end position="137"/>
    </location>
</feature>
<evidence type="ECO:0000313" key="3">
    <source>
        <dbReference type="Proteomes" id="UP000503447"/>
    </source>
</evidence>
<gene>
    <name evidence="2" type="ORF">FTUN_7956</name>
</gene>
<feature type="transmembrane region" description="Helical" evidence="1">
    <location>
        <begin position="493"/>
        <end position="515"/>
    </location>
</feature>
<dbReference type="EMBL" id="CP053452">
    <property type="protein sequence ID" value="QJX00330.1"/>
    <property type="molecule type" value="Genomic_DNA"/>
</dbReference>
<keyword evidence="1" id="KW-0812">Transmembrane</keyword>
<feature type="transmembrane region" description="Helical" evidence="1">
    <location>
        <begin position="144"/>
        <end position="163"/>
    </location>
</feature>
<feature type="transmembrane region" description="Helical" evidence="1">
    <location>
        <begin position="567"/>
        <end position="586"/>
    </location>
</feature>
<evidence type="ECO:0000256" key="1">
    <source>
        <dbReference type="SAM" id="Phobius"/>
    </source>
</evidence>
<protein>
    <submittedName>
        <fullName evidence="2">Uncharacterized protein</fullName>
    </submittedName>
</protein>
<feature type="transmembrane region" description="Helical" evidence="1">
    <location>
        <begin position="412"/>
        <end position="430"/>
    </location>
</feature>
<name>A0A6M5Z1S8_9BACT</name>
<feature type="transmembrane region" description="Helical" evidence="1">
    <location>
        <begin position="294"/>
        <end position="313"/>
    </location>
</feature>
<reference evidence="3" key="1">
    <citation type="submission" date="2020-05" db="EMBL/GenBank/DDBJ databases">
        <title>Frigoriglobus tundricola gen. nov., sp. nov., a psychrotolerant cellulolytic planctomycete of the family Gemmataceae with two divergent copies of 16S rRNA gene.</title>
        <authorList>
            <person name="Kulichevskaya I.S."/>
            <person name="Ivanova A.A."/>
            <person name="Naumoff D.G."/>
            <person name="Beletsky A.V."/>
            <person name="Rijpstra W.I.C."/>
            <person name="Sinninghe Damste J.S."/>
            <person name="Mardanov A.V."/>
            <person name="Ravin N.V."/>
            <person name="Dedysh S.N."/>
        </authorList>
    </citation>
    <scope>NUCLEOTIDE SEQUENCE [LARGE SCALE GENOMIC DNA]</scope>
    <source>
        <strain evidence="3">PL17</strain>
    </source>
</reference>
<accession>A0A6M5Z1S8</accession>
<feature type="transmembrane region" description="Helical" evidence="1">
    <location>
        <begin position="527"/>
        <end position="547"/>
    </location>
</feature>
<feature type="transmembrane region" description="Helical" evidence="1">
    <location>
        <begin position="183"/>
        <end position="202"/>
    </location>
</feature>
<dbReference type="AlphaFoldDB" id="A0A6M5Z1S8"/>
<keyword evidence="1" id="KW-0472">Membrane</keyword>
<dbReference type="KEGG" id="ftj:FTUN_7956"/>
<dbReference type="RefSeq" id="WP_171475103.1">
    <property type="nucleotide sequence ID" value="NZ_CP053452.2"/>
</dbReference>
<organism evidence="2 3">
    <name type="scientific">Frigoriglobus tundricola</name>
    <dbReference type="NCBI Taxonomy" id="2774151"/>
    <lineage>
        <taxon>Bacteria</taxon>
        <taxon>Pseudomonadati</taxon>
        <taxon>Planctomycetota</taxon>
        <taxon>Planctomycetia</taxon>
        <taxon>Gemmatales</taxon>
        <taxon>Gemmataceae</taxon>
        <taxon>Frigoriglobus</taxon>
    </lineage>
</organism>
<sequence>MNREHFRAFLWLRWRLRVNAFRKAGPLNLALFVAFVAVALGAAVALLVIGFVVGLLVLPGTAPAVHLFIWDGVTLAFLFFWMIGLLTELQRSEALALDKVLHLPVSPSGAFVINYLSSLFSLSLLAFLSATVGLILGQACAGSVRVLLLVPLLVAFVLAVTAVTYQFQGWVASLMANPRRRRAVVAGVTVGFIVLVQVPNLVNVAHLRSARTVPDPPTVLQEPAPTAGAGNIEQAITPEEFNRRASANQKAFDDRVAAERQHAMDRAERIARIGSLAFPPGWLALGAHELAAGAAWPALLGTLGLGLVAAVSLRGSYRTTLRLYTGSFTGPRGRPAPAPAAPIDPSRVRLLERRLPWVSEQASAVALAAFRSLTRAPEAKINLLAPLIMPIVFAGVYLSAGMEVPSAAVRPVVAFAAGMMVMVMTGMQLTGNQFGYDRAGFRTYVLSPVPRREILLGKNLAVAPIGLGVGLVLALLLGTVYPMRIDHYPAVAAQLVSAFMLFCMLANALSIMAPIPMASGSMQPARVSVVPALLQMVFCAVLPVALVPVMLPIGAEYLLAEQANVRGWPVSLALSLLVLGGTLALYRGVLTIEGRWLADRERAVLEVVTRAGE</sequence>
<feature type="transmembrane region" description="Helical" evidence="1">
    <location>
        <begin position="381"/>
        <end position="400"/>
    </location>
</feature>
<proteinExistence type="predicted"/>
<keyword evidence="3" id="KW-1185">Reference proteome</keyword>
<keyword evidence="1" id="KW-1133">Transmembrane helix</keyword>
<evidence type="ECO:0000313" key="2">
    <source>
        <dbReference type="EMBL" id="QJX00330.1"/>
    </source>
</evidence>